<keyword evidence="6" id="KW-1185">Reference proteome</keyword>
<dbReference type="Proteomes" id="UP000523545">
    <property type="component" value="Unassembled WGS sequence"/>
</dbReference>
<comment type="similarity">
    <text evidence="1">Belongs to the LytR/CpsA/Psr (LCP) family.</text>
</comment>
<feature type="region of interest" description="Disordered" evidence="2">
    <location>
        <begin position="1"/>
        <end position="67"/>
    </location>
</feature>
<dbReference type="PANTHER" id="PTHR33392">
    <property type="entry name" value="POLYISOPRENYL-TEICHOIC ACID--PEPTIDOGLYCAN TEICHOIC ACID TRANSFERASE TAGU"/>
    <property type="match status" value="1"/>
</dbReference>
<comment type="caution">
    <text evidence="5">The sequence shown here is derived from an EMBL/GenBank/DDBJ whole genome shotgun (WGS) entry which is preliminary data.</text>
</comment>
<evidence type="ECO:0000313" key="5">
    <source>
        <dbReference type="EMBL" id="NYH44049.1"/>
    </source>
</evidence>
<feature type="compositionally biased region" description="Low complexity" evidence="2">
    <location>
        <begin position="1"/>
        <end position="26"/>
    </location>
</feature>
<evidence type="ECO:0000313" key="6">
    <source>
        <dbReference type="Proteomes" id="UP000523545"/>
    </source>
</evidence>
<keyword evidence="3" id="KW-0812">Transmembrane</keyword>
<dbReference type="NCBIfam" id="TIGR00350">
    <property type="entry name" value="lytR_cpsA_psr"/>
    <property type="match status" value="1"/>
</dbReference>
<dbReference type="InterPro" id="IPR050922">
    <property type="entry name" value="LytR/CpsA/Psr_CW_biosynth"/>
</dbReference>
<evidence type="ECO:0000256" key="3">
    <source>
        <dbReference type="SAM" id="Phobius"/>
    </source>
</evidence>
<dbReference type="RefSeq" id="WP_179781450.1">
    <property type="nucleotide sequence ID" value="NZ_JACCHK010000001.1"/>
</dbReference>
<feature type="domain" description="Cell envelope-related transcriptional attenuator" evidence="4">
    <location>
        <begin position="148"/>
        <end position="328"/>
    </location>
</feature>
<accession>A0A7Y9X337</accession>
<gene>
    <name evidence="5" type="ORF">HNR22_003776</name>
</gene>
<keyword evidence="3" id="KW-1133">Transmembrane helix</keyword>
<dbReference type="PANTHER" id="PTHR33392:SF6">
    <property type="entry name" value="POLYISOPRENYL-TEICHOIC ACID--PEPTIDOGLYCAN TEICHOIC ACID TRANSFERASE TAGU"/>
    <property type="match status" value="1"/>
</dbReference>
<sequence length="426" mass="44774">MPVQASRRPSSSGSAAPSGRIAAAIPVQPRPSGGGPGGRPPGGGDGGSSGGSGRAGGGGSAKKRTKRKDPLWARLTVVFGAVLMLSSGAAIVGSKVVIGQATGGIAQRDLLGGAGKSDAEGGASLDGPIDMLLLGVDARERWAADDVRSDSIIILHIPATHDQAYLISIPRDTEAQIPAFPKSGFTGGTDKINAAFQAGARNGGGWEGGAQLMAQTIKRLTGISFDGAAIINFGGFKNVIDTLGTVRICVTQEVKSLHMSYVDGKPMWNADAKKTGKPRTPVVHKKGCQEMEGWAALDYSRQRKTLRNGDYDRQQNQQQLIKAMAKKATDRGMLTNPAKIKQLIKAAGEASVLDTGGVPIEDFIFTMRGVTGNELTMLKTNNGTFHANGNNTEGLNEETKEMFRAVKQDKLAEFVFTHPEVISNRK</sequence>
<feature type="transmembrane region" description="Helical" evidence="3">
    <location>
        <begin position="71"/>
        <end position="92"/>
    </location>
</feature>
<dbReference type="EMBL" id="JACCHK010000001">
    <property type="protein sequence ID" value="NYH44049.1"/>
    <property type="molecule type" value="Genomic_DNA"/>
</dbReference>
<proteinExistence type="inferred from homology"/>
<evidence type="ECO:0000256" key="1">
    <source>
        <dbReference type="ARBA" id="ARBA00006068"/>
    </source>
</evidence>
<dbReference type="Gene3D" id="3.40.630.190">
    <property type="entry name" value="LCP protein"/>
    <property type="match status" value="1"/>
</dbReference>
<dbReference type="Pfam" id="PF03816">
    <property type="entry name" value="LytR_cpsA_psr"/>
    <property type="match status" value="1"/>
</dbReference>
<dbReference type="AlphaFoldDB" id="A0A7Y9X337"/>
<dbReference type="InterPro" id="IPR004474">
    <property type="entry name" value="LytR_CpsA_psr"/>
</dbReference>
<reference evidence="5 6" key="1">
    <citation type="submission" date="2020-07" db="EMBL/GenBank/DDBJ databases">
        <title>Sequencing the genomes of 1000 actinobacteria strains.</title>
        <authorList>
            <person name="Klenk H.-P."/>
        </authorList>
    </citation>
    <scope>NUCLEOTIDE SEQUENCE [LARGE SCALE GENOMIC DNA]</scope>
    <source>
        <strain evidence="5 6">DSM 45876</strain>
    </source>
</reference>
<feature type="compositionally biased region" description="Gly residues" evidence="2">
    <location>
        <begin position="32"/>
        <end position="60"/>
    </location>
</feature>
<protein>
    <submittedName>
        <fullName evidence="5">LCP family protein required for cell wall assembly</fullName>
    </submittedName>
</protein>
<organism evidence="5 6">
    <name type="scientific">Micromonospora jinlongensis</name>
    <dbReference type="NCBI Taxonomy" id="1287877"/>
    <lineage>
        <taxon>Bacteria</taxon>
        <taxon>Bacillati</taxon>
        <taxon>Actinomycetota</taxon>
        <taxon>Actinomycetes</taxon>
        <taxon>Micromonosporales</taxon>
        <taxon>Micromonosporaceae</taxon>
        <taxon>Micromonospora</taxon>
    </lineage>
</organism>
<evidence type="ECO:0000259" key="4">
    <source>
        <dbReference type="Pfam" id="PF03816"/>
    </source>
</evidence>
<keyword evidence="3" id="KW-0472">Membrane</keyword>
<name>A0A7Y9X337_9ACTN</name>
<evidence type="ECO:0000256" key="2">
    <source>
        <dbReference type="SAM" id="MobiDB-lite"/>
    </source>
</evidence>